<dbReference type="GO" id="GO:0009252">
    <property type="term" value="P:peptidoglycan biosynthetic process"/>
    <property type="evidence" value="ECO:0007669"/>
    <property type="project" value="UniProtKB-KW"/>
</dbReference>
<keyword evidence="9" id="KW-0378">Hydrolase</keyword>
<keyword evidence="8 23" id="KW-0808">Transferase</keyword>
<dbReference type="InterPro" id="IPR036950">
    <property type="entry name" value="PBP_transglycosylase"/>
</dbReference>
<dbReference type="InterPro" id="IPR050396">
    <property type="entry name" value="Glycosyltr_51/Transpeptidase"/>
</dbReference>
<evidence type="ECO:0000256" key="19">
    <source>
        <dbReference type="SAM" id="MobiDB-lite"/>
    </source>
</evidence>
<dbReference type="SUPFAM" id="SSF56601">
    <property type="entry name" value="beta-lactamase/transpeptidase-like"/>
    <property type="match status" value="1"/>
</dbReference>
<dbReference type="GO" id="GO:0030288">
    <property type="term" value="C:outer membrane-bounded periplasmic space"/>
    <property type="evidence" value="ECO:0007669"/>
    <property type="project" value="TreeGrafter"/>
</dbReference>
<evidence type="ECO:0000256" key="10">
    <source>
        <dbReference type="ARBA" id="ARBA00022960"/>
    </source>
</evidence>
<keyword evidence="4" id="KW-1003">Cell membrane</keyword>
<dbReference type="Gene3D" id="3.40.710.10">
    <property type="entry name" value="DD-peptidase/beta-lactamase superfamily"/>
    <property type="match status" value="1"/>
</dbReference>
<evidence type="ECO:0000256" key="16">
    <source>
        <dbReference type="ARBA" id="ARBA00032454"/>
    </source>
</evidence>
<dbReference type="Pfam" id="PF14814">
    <property type="entry name" value="UB2H"/>
    <property type="match status" value="1"/>
</dbReference>
<evidence type="ECO:0000256" key="14">
    <source>
        <dbReference type="ARBA" id="ARBA00023268"/>
    </source>
</evidence>
<comment type="function">
    <text evidence="1">Cell wall formation. Synthesis of cross-linked peptidoglycan from the lipid intermediates. The enzyme has a penicillin-insensitive transglycosylase N-terminal domain (formation of linear glycan strands) and a penicillin-sensitive transpeptidase C-terminal domain (cross-linking of the peptide subunits).</text>
</comment>
<feature type="compositionally biased region" description="Basic residues" evidence="19">
    <location>
        <begin position="1"/>
        <end position="20"/>
    </location>
</feature>
<dbReference type="InterPro" id="IPR001460">
    <property type="entry name" value="PCN-bd_Tpept"/>
</dbReference>
<evidence type="ECO:0000256" key="18">
    <source>
        <dbReference type="ARBA" id="ARBA00049902"/>
    </source>
</evidence>
<keyword evidence="5" id="KW-0121">Carboxypeptidase</keyword>
<evidence type="ECO:0000256" key="3">
    <source>
        <dbReference type="ARBA" id="ARBA00018637"/>
    </source>
</evidence>
<evidence type="ECO:0000256" key="5">
    <source>
        <dbReference type="ARBA" id="ARBA00022645"/>
    </source>
</evidence>
<evidence type="ECO:0000256" key="15">
    <source>
        <dbReference type="ARBA" id="ARBA00023316"/>
    </source>
</evidence>
<dbReference type="NCBIfam" id="TIGR02071">
    <property type="entry name" value="PBP_1b"/>
    <property type="match status" value="1"/>
</dbReference>
<evidence type="ECO:0000259" key="21">
    <source>
        <dbReference type="Pfam" id="PF00912"/>
    </source>
</evidence>
<dbReference type="Gene3D" id="3.30.2060.10">
    <property type="entry name" value="Penicillin-binding protein 1b domain"/>
    <property type="match status" value="1"/>
</dbReference>
<dbReference type="GO" id="GO:0006508">
    <property type="term" value="P:proteolysis"/>
    <property type="evidence" value="ECO:0007669"/>
    <property type="project" value="UniProtKB-KW"/>
</dbReference>
<dbReference type="GO" id="GO:0008360">
    <property type="term" value="P:regulation of cell shape"/>
    <property type="evidence" value="ECO:0007669"/>
    <property type="project" value="UniProtKB-KW"/>
</dbReference>
<keyword evidence="10" id="KW-0133">Cell shape</keyword>
<dbReference type="EC" id="2.4.99.28" evidence="17"/>
<feature type="compositionally biased region" description="Basic residues" evidence="19">
    <location>
        <begin position="27"/>
        <end position="38"/>
    </location>
</feature>
<feature type="domain" description="Glycosyl transferase family 51" evidence="21">
    <location>
        <begin position="193"/>
        <end position="365"/>
    </location>
</feature>
<feature type="domain" description="Bifunctional transglycosylase second" evidence="22">
    <location>
        <begin position="96"/>
        <end position="180"/>
    </location>
</feature>
<dbReference type="Pfam" id="PF00905">
    <property type="entry name" value="Transpeptidase"/>
    <property type="match status" value="1"/>
</dbReference>
<accession>A0A3B0WYJ2</accession>
<dbReference type="PANTHER" id="PTHR32282">
    <property type="entry name" value="BINDING PROTEIN TRANSPEPTIDASE, PUTATIVE-RELATED"/>
    <property type="match status" value="1"/>
</dbReference>
<dbReference type="InterPro" id="IPR028166">
    <property type="entry name" value="UB2H"/>
</dbReference>
<keyword evidence="13" id="KW-0046">Antibiotic resistance</keyword>
<dbReference type="AlphaFoldDB" id="A0A3B0WYJ2"/>
<keyword evidence="14" id="KW-0511">Multifunctional enzyme</keyword>
<evidence type="ECO:0000256" key="13">
    <source>
        <dbReference type="ARBA" id="ARBA00023251"/>
    </source>
</evidence>
<dbReference type="InterPro" id="IPR001264">
    <property type="entry name" value="Glyco_trans_51"/>
</dbReference>
<dbReference type="GO" id="GO:0004180">
    <property type="term" value="F:carboxypeptidase activity"/>
    <property type="evidence" value="ECO:0007669"/>
    <property type="project" value="UniProtKB-KW"/>
</dbReference>
<dbReference type="InterPro" id="IPR011813">
    <property type="entry name" value="PBP_1b"/>
</dbReference>
<evidence type="ECO:0000256" key="11">
    <source>
        <dbReference type="ARBA" id="ARBA00022984"/>
    </source>
</evidence>
<dbReference type="GO" id="GO:0046677">
    <property type="term" value="P:response to antibiotic"/>
    <property type="evidence" value="ECO:0007669"/>
    <property type="project" value="UniProtKB-KW"/>
</dbReference>
<name>A0A3B0WYJ2_9ZZZZ</name>
<gene>
    <name evidence="23" type="ORF">MNBD_GAMMA05-778</name>
</gene>
<protein>
    <recommendedName>
        <fullName evidence="3">Penicillin-binding protein 1B</fullName>
        <ecNumber evidence="17">2.4.99.28</ecNumber>
    </recommendedName>
    <alternativeName>
        <fullName evidence="16">Murein polymerase</fullName>
    </alternativeName>
</protein>
<feature type="region of interest" description="Disordered" evidence="19">
    <location>
        <begin position="1"/>
        <end position="38"/>
    </location>
</feature>
<keyword evidence="11" id="KW-0573">Peptidoglycan synthesis</keyword>
<dbReference type="EMBL" id="UOFE01000039">
    <property type="protein sequence ID" value="VAW54289.1"/>
    <property type="molecule type" value="Genomic_DNA"/>
</dbReference>
<evidence type="ECO:0000256" key="17">
    <source>
        <dbReference type="ARBA" id="ARBA00044770"/>
    </source>
</evidence>
<evidence type="ECO:0000259" key="22">
    <source>
        <dbReference type="Pfam" id="PF14814"/>
    </source>
</evidence>
<dbReference type="PIRSF" id="PIRSF002799">
    <property type="entry name" value="PBP_1b"/>
    <property type="match status" value="1"/>
</dbReference>
<dbReference type="Gene3D" id="1.10.3810.10">
    <property type="entry name" value="Biosynthetic peptidoglycan transglycosylase-like"/>
    <property type="match status" value="1"/>
</dbReference>
<keyword evidence="6" id="KW-0645">Protease</keyword>
<comment type="subcellular location">
    <subcellularLocation>
        <location evidence="2">Cell membrane</location>
    </subcellularLocation>
</comment>
<feature type="domain" description="Penicillin-binding protein transpeptidase" evidence="20">
    <location>
        <begin position="453"/>
        <end position="694"/>
    </location>
</feature>
<dbReference type="SUPFAM" id="SSF53955">
    <property type="entry name" value="Lysozyme-like"/>
    <property type="match status" value="1"/>
</dbReference>
<proteinExistence type="predicted"/>
<dbReference type="InterPro" id="IPR023346">
    <property type="entry name" value="Lysozyme-like_dom_sf"/>
</dbReference>
<evidence type="ECO:0000256" key="1">
    <source>
        <dbReference type="ARBA" id="ARBA00002624"/>
    </source>
</evidence>
<comment type="catalytic activity">
    <reaction evidence="18">
        <text>[GlcNAc-(1-&gt;4)-Mur2Ac(oyl-L-Ala-gamma-D-Glu-L-Lys-D-Ala-D-Ala)](n)-di-trans,octa-cis-undecaprenyl diphosphate + beta-D-GlcNAc-(1-&gt;4)-Mur2Ac(oyl-L-Ala-gamma-D-Glu-L-Lys-D-Ala-D-Ala)-di-trans,octa-cis-undecaprenyl diphosphate = [GlcNAc-(1-&gt;4)-Mur2Ac(oyl-L-Ala-gamma-D-Glu-L-Lys-D-Ala-D-Ala)](n+1)-di-trans,octa-cis-undecaprenyl diphosphate + di-trans,octa-cis-undecaprenyl diphosphate + H(+)</text>
        <dbReference type="Rhea" id="RHEA:23708"/>
        <dbReference type="Rhea" id="RHEA-COMP:9602"/>
        <dbReference type="Rhea" id="RHEA-COMP:9603"/>
        <dbReference type="ChEBI" id="CHEBI:15378"/>
        <dbReference type="ChEBI" id="CHEBI:58405"/>
        <dbReference type="ChEBI" id="CHEBI:60033"/>
        <dbReference type="ChEBI" id="CHEBI:78435"/>
        <dbReference type="EC" id="2.4.99.28"/>
    </reaction>
</comment>
<dbReference type="PANTHER" id="PTHR32282:SF11">
    <property type="entry name" value="PENICILLIN-BINDING PROTEIN 1B"/>
    <property type="match status" value="1"/>
</dbReference>
<evidence type="ECO:0000256" key="6">
    <source>
        <dbReference type="ARBA" id="ARBA00022670"/>
    </source>
</evidence>
<dbReference type="GO" id="GO:0005886">
    <property type="term" value="C:plasma membrane"/>
    <property type="evidence" value="ECO:0007669"/>
    <property type="project" value="UniProtKB-SubCell"/>
</dbReference>
<dbReference type="GO" id="GO:0009274">
    <property type="term" value="C:peptidoglycan-based cell wall"/>
    <property type="evidence" value="ECO:0007669"/>
    <property type="project" value="InterPro"/>
</dbReference>
<keyword evidence="15" id="KW-0961">Cell wall biogenesis/degradation</keyword>
<evidence type="ECO:0000259" key="20">
    <source>
        <dbReference type="Pfam" id="PF00905"/>
    </source>
</evidence>
<dbReference type="GO" id="GO:0071555">
    <property type="term" value="P:cell wall organization"/>
    <property type="evidence" value="ECO:0007669"/>
    <property type="project" value="UniProtKB-KW"/>
</dbReference>
<keyword evidence="12" id="KW-0472">Membrane</keyword>
<evidence type="ECO:0000256" key="9">
    <source>
        <dbReference type="ARBA" id="ARBA00022801"/>
    </source>
</evidence>
<evidence type="ECO:0000256" key="2">
    <source>
        <dbReference type="ARBA" id="ARBA00004236"/>
    </source>
</evidence>
<dbReference type="GO" id="GO:0008658">
    <property type="term" value="F:penicillin binding"/>
    <property type="evidence" value="ECO:0007669"/>
    <property type="project" value="InterPro"/>
</dbReference>
<evidence type="ECO:0000256" key="8">
    <source>
        <dbReference type="ARBA" id="ARBA00022679"/>
    </source>
</evidence>
<evidence type="ECO:0000256" key="12">
    <source>
        <dbReference type="ARBA" id="ARBA00023136"/>
    </source>
</evidence>
<keyword evidence="7 23" id="KW-0328">Glycosyltransferase</keyword>
<dbReference type="InterPro" id="IPR012338">
    <property type="entry name" value="Beta-lactam/transpept-like"/>
</dbReference>
<evidence type="ECO:0000256" key="4">
    <source>
        <dbReference type="ARBA" id="ARBA00022475"/>
    </source>
</evidence>
<reference evidence="23" key="1">
    <citation type="submission" date="2018-06" db="EMBL/GenBank/DDBJ databases">
        <authorList>
            <person name="Zhirakovskaya E."/>
        </authorList>
    </citation>
    <scope>NUCLEOTIDE SEQUENCE</scope>
</reference>
<evidence type="ECO:0000256" key="7">
    <source>
        <dbReference type="ARBA" id="ARBA00022676"/>
    </source>
</evidence>
<dbReference type="Pfam" id="PF00912">
    <property type="entry name" value="Transgly"/>
    <property type="match status" value="1"/>
</dbReference>
<evidence type="ECO:0000313" key="23">
    <source>
        <dbReference type="EMBL" id="VAW54289.1"/>
    </source>
</evidence>
<organism evidence="23">
    <name type="scientific">hydrothermal vent metagenome</name>
    <dbReference type="NCBI Taxonomy" id="652676"/>
    <lineage>
        <taxon>unclassified sequences</taxon>
        <taxon>metagenomes</taxon>
        <taxon>ecological metagenomes</taxon>
    </lineage>
</organism>
<sequence>MPDNKKKSKSTNKPSRKTKTRSSNASKPKKRKIRKAKRSGKSKNIFFKRTLLVPFFLVGAIIFVSYLVYLDQRITERFEGRIWQLPAHVYARPLELFVGKSISVKQLQFELEYLNYQKVEGLPQKSAEYRNWNNTFELKTRSFVFWDGNEPSHTIRAVINDNVVTNLIDIYTNKSADLVRFDAGYLTGIFPSHSQDRILLKLDDVPDMFIKMLLLIEDRRFFTHWGVDPKSIARALVANISSGGTVQGGSTLTQQLVKNLFLSQEKKLTRKINEAFMSLLLEGHYDKKLILETYLNEIYLGQDGRRAIHGFGLASKFYFGKELKKLSIDQMAILVGMVKGASYYNPKRNPEHAAKRRNVVLATMQGAELITPRQAENFSNKPVITVKHARSGRYPAFIDVVKLQLQQDYQSDDLSSEGLRVFTTLDPYIQFKTEEAIKTTLPLLSKNEKLQAAAIVVSPLNGDVLAVVGDRNPSFKGFNRAINAERQIGSLIKPVIYLTAIESDLGYTLASILDDSEFIYPNPDRNSTQPDWQPLNYDKKYHGDVTLYESLLKSYNVPAARTGINIGLNHVVDTISALGVNKKIPAYPSLALGAVTLSPMQVASIYQSLAANGFHSPLRSVSSVLDKNKQPLERYSLEVESQVRPEAVALINSALIDVTKYGTAKRLSDTMTVQVAGKTGTSDDLRDSWFAGFSGDVVAVVWTGYDDNSPTRLTGSSGAMKIWQKMVEDVAYKSYFLPEMSQLKRYWIDTNNGLLAENSCENAVQLLFIEGTQPDQQSDCDFEDNTNDSGNWFINLFN</sequence>
<dbReference type="GO" id="GO:0008955">
    <property type="term" value="F:peptidoglycan glycosyltransferase activity"/>
    <property type="evidence" value="ECO:0007669"/>
    <property type="project" value="UniProtKB-EC"/>
</dbReference>